<dbReference type="SUPFAM" id="SSF56935">
    <property type="entry name" value="Porins"/>
    <property type="match status" value="1"/>
</dbReference>
<proteinExistence type="predicted"/>
<keyword evidence="2" id="KW-1185">Reference proteome</keyword>
<dbReference type="InterPro" id="IPR008969">
    <property type="entry name" value="CarboxyPept-like_regulatory"/>
</dbReference>
<name>A0ABV8NH98_9SPHI</name>
<comment type="caution">
    <text evidence="1">The sequence shown here is derived from an EMBL/GenBank/DDBJ whole genome shotgun (WGS) entry which is preliminary data.</text>
</comment>
<dbReference type="Proteomes" id="UP001595792">
    <property type="component" value="Unassembled WGS sequence"/>
</dbReference>
<sequence>MMIAKVFTTFFLLLPIFLFSQTHQIKGYLKDTDGKPVASVTVILKNSESKLLAFKNSDQKGYFEFSLSDTIGLNRIFIEVNFLGYKKIKISAGGEPIKNILMETQEINLKDIEIKTTLKIRSGGDTIKYDVNSFKKSEDRAIGDVISRMPGMEVNEKGEVKYNGKSISSLYINGDNLLDDKYSIGTKAIPADIVKSIEVLQNHQSTRVLQNKVLSDAIAVNLVIVDSAKTKVLNQVKIGVGLPKQYDGEVTNIAFNDKFKALNVLKANNTGIDLATDFSSFNFSENLSQLGISYPKAILSLGNVDIPPLPKQRYYFNHSKSLNLNNLINLKDSLQLKANINLLHDKNNINYQSQIEIYLPDSTVRYTEFQETANRDLISEFTFTLEANKAKSFIRDDLRFTYRLNDGNSNLVSNNQPLSQKLRNQIQEFSNNLNIIPSLKSGNILSIDWHLSHFNRPEQLDVNSGVNSKVLNNNEAFRNLSQGVEIPTWTNRLALSYNFAKYEIKHSYELGILNEFQKLNSDLLLTQLNGAVTNVKANPNNELLWRRQQFFIASKFEYKSDRWETSLYAPITWRKIFYEEKSYNLKENISRIFLNPNFKARYYLSAESFLTLNYYYQNQIGNIVTIYPGLILTNYRNLVSNQAQLQQKNIHFASLQFNTQKATKMLFLNAGVNYRKILANTITSNEVSDEITKTVILPIRNNVESLGATLGISKFIRLLSSTANLEFSFNKNRSEQIFSGQRIQFEYLDFSTKFNVEAELFRKIRVKYIANLNRITSSSPLSDSKTLVQNTDIQIVNLDNAIRFSWSPYRNLNLLFNLRHSYTMQTFAKNIGFVFADMNFTYQIPKIKTDFELNLINLTNLKSFQTYTTLNNSLLESNFRLRERMVLIKAVFSL</sequence>
<dbReference type="RefSeq" id="WP_378959239.1">
    <property type="nucleotide sequence ID" value="NZ_JBHRXC010000016.1"/>
</dbReference>
<evidence type="ECO:0000313" key="1">
    <source>
        <dbReference type="EMBL" id="MFC4195921.1"/>
    </source>
</evidence>
<evidence type="ECO:0000313" key="2">
    <source>
        <dbReference type="Proteomes" id="UP001595792"/>
    </source>
</evidence>
<protein>
    <submittedName>
        <fullName evidence="1">Carboxypeptidase-like regulatory domain-containing protein</fullName>
    </submittedName>
</protein>
<dbReference type="EMBL" id="JBHSBY010000026">
    <property type="protein sequence ID" value="MFC4195921.1"/>
    <property type="molecule type" value="Genomic_DNA"/>
</dbReference>
<gene>
    <name evidence="1" type="ORF">ACFOUY_04375</name>
</gene>
<organism evidence="1 2">
    <name type="scientific">Pedobacter jamesrossensis</name>
    <dbReference type="NCBI Taxonomy" id="1908238"/>
    <lineage>
        <taxon>Bacteria</taxon>
        <taxon>Pseudomonadati</taxon>
        <taxon>Bacteroidota</taxon>
        <taxon>Sphingobacteriia</taxon>
        <taxon>Sphingobacteriales</taxon>
        <taxon>Sphingobacteriaceae</taxon>
        <taxon>Pedobacter</taxon>
    </lineage>
</organism>
<dbReference type="SUPFAM" id="SSF49464">
    <property type="entry name" value="Carboxypeptidase regulatory domain-like"/>
    <property type="match status" value="1"/>
</dbReference>
<accession>A0ABV8NH98</accession>
<reference evidence="2" key="1">
    <citation type="journal article" date="2019" name="Int. J. Syst. Evol. Microbiol.">
        <title>The Global Catalogue of Microorganisms (GCM) 10K type strain sequencing project: providing services to taxonomists for standard genome sequencing and annotation.</title>
        <authorList>
            <consortium name="The Broad Institute Genomics Platform"/>
            <consortium name="The Broad Institute Genome Sequencing Center for Infectious Disease"/>
            <person name="Wu L."/>
            <person name="Ma J."/>
        </authorList>
    </citation>
    <scope>NUCLEOTIDE SEQUENCE [LARGE SCALE GENOMIC DNA]</scope>
    <source>
        <strain evidence="2">CCM 8689</strain>
    </source>
</reference>